<sequence>MDAATLFLLLAALIVGVLAGWFAGSARASERGARERAALVERAATAETARDTLSAQLEQQRTLQRELSLQARAEQAMRDERERREQSVLRALAPVQESLSSMQQKVEELERDRQLQYGSLAEQLRRAQESDEALRSTTESLAGALRSNATRGVWGETQLRRIVESAGLTRYVDFDLQASITSDAGAGRPDMIIRLPGGKALALDAKVPLDAYLEASTIPETAQGEEGARRSALLDKHVKAVRAHVDALAKKAYWAGLDASPEFVICFVPSESLLSAALAQDPSLLDHAFGKRVAMASPVNLWAVLKTVAYTWTQQDVSQEARELLTLGTQLYERLGSLTGHADDLRRAIERTVDTYNKLIGSLESRVLVTARRFPGVDETKLDAVTAPAAITSAPRRLTAAEFVADDATLTADLGAVRERVATEGDA</sequence>
<keyword evidence="6" id="KW-1185">Reference proteome</keyword>
<comment type="function">
    <text evidence="1">Involved in DNA recombination.</text>
</comment>
<evidence type="ECO:0000313" key="5">
    <source>
        <dbReference type="EMBL" id="MBD7956846.1"/>
    </source>
</evidence>
<evidence type="ECO:0000256" key="2">
    <source>
        <dbReference type="ARBA" id="ARBA00009840"/>
    </source>
</evidence>
<protein>
    <submittedName>
        <fullName evidence="5">DNA recombination protein RmuC</fullName>
    </submittedName>
</protein>
<dbReference type="EMBL" id="JACSQP010000002">
    <property type="protein sequence ID" value="MBD7956846.1"/>
    <property type="molecule type" value="Genomic_DNA"/>
</dbReference>
<organism evidence="5 6">
    <name type="scientific">Microbacterium pullorum</name>
    <dbReference type="NCBI Taxonomy" id="2762236"/>
    <lineage>
        <taxon>Bacteria</taxon>
        <taxon>Bacillati</taxon>
        <taxon>Actinomycetota</taxon>
        <taxon>Actinomycetes</taxon>
        <taxon>Micrococcales</taxon>
        <taxon>Microbacteriaceae</taxon>
        <taxon>Microbacterium</taxon>
    </lineage>
</organism>
<evidence type="ECO:0000256" key="3">
    <source>
        <dbReference type="ARBA" id="ARBA00023054"/>
    </source>
</evidence>
<dbReference type="PANTHER" id="PTHR30563:SF0">
    <property type="entry name" value="DNA RECOMBINATION PROTEIN RMUC"/>
    <property type="match status" value="1"/>
</dbReference>
<keyword evidence="3" id="KW-0175">Coiled coil</keyword>
<dbReference type="Proteomes" id="UP000648352">
    <property type="component" value="Unassembled WGS sequence"/>
</dbReference>
<evidence type="ECO:0000256" key="1">
    <source>
        <dbReference type="ARBA" id="ARBA00003416"/>
    </source>
</evidence>
<name>A0ABR8S029_9MICO</name>
<gene>
    <name evidence="5" type="primary">rmuC</name>
    <name evidence="5" type="ORF">H9651_04295</name>
</gene>
<reference evidence="5 6" key="1">
    <citation type="submission" date="2020-08" db="EMBL/GenBank/DDBJ databases">
        <title>A Genomic Blueprint of the Chicken Gut Microbiome.</title>
        <authorList>
            <person name="Gilroy R."/>
            <person name="Ravi A."/>
            <person name="Getino M."/>
            <person name="Pursley I."/>
            <person name="Horton D.L."/>
            <person name="Alikhan N.-F."/>
            <person name="Baker D."/>
            <person name="Gharbi K."/>
            <person name="Hall N."/>
            <person name="Watson M."/>
            <person name="Adriaenssens E.M."/>
            <person name="Foster-Nyarko E."/>
            <person name="Jarju S."/>
            <person name="Secka A."/>
            <person name="Antonio M."/>
            <person name="Oren A."/>
            <person name="Chaudhuri R."/>
            <person name="La Ragione R.M."/>
            <person name="Hildebrand F."/>
            <person name="Pallen M.J."/>
        </authorList>
    </citation>
    <scope>NUCLEOTIDE SEQUENCE [LARGE SCALE GENOMIC DNA]</scope>
    <source>
        <strain evidence="5 6">Sa4CUA7</strain>
    </source>
</reference>
<evidence type="ECO:0000256" key="4">
    <source>
        <dbReference type="ARBA" id="ARBA00023172"/>
    </source>
</evidence>
<evidence type="ECO:0000313" key="6">
    <source>
        <dbReference type="Proteomes" id="UP000648352"/>
    </source>
</evidence>
<accession>A0ABR8S029</accession>
<comment type="similarity">
    <text evidence="2">Belongs to the RmuC family.</text>
</comment>
<keyword evidence="4" id="KW-0233">DNA recombination</keyword>
<dbReference type="RefSeq" id="WP_191717853.1">
    <property type="nucleotide sequence ID" value="NZ_JACSQP010000002.1"/>
</dbReference>
<dbReference type="InterPro" id="IPR003798">
    <property type="entry name" value="DNA_recombination_RmuC"/>
</dbReference>
<proteinExistence type="inferred from homology"/>
<comment type="caution">
    <text evidence="5">The sequence shown here is derived from an EMBL/GenBank/DDBJ whole genome shotgun (WGS) entry which is preliminary data.</text>
</comment>
<dbReference type="PANTHER" id="PTHR30563">
    <property type="entry name" value="DNA RECOMBINATION PROTEIN RMUC"/>
    <property type="match status" value="1"/>
</dbReference>
<dbReference type="Pfam" id="PF02646">
    <property type="entry name" value="RmuC"/>
    <property type="match status" value="1"/>
</dbReference>